<dbReference type="Proteomes" id="UP001232973">
    <property type="component" value="Unassembled WGS sequence"/>
</dbReference>
<gene>
    <name evidence="2" type="ORF">J2S03_003348</name>
</gene>
<protein>
    <submittedName>
        <fullName evidence="2">MFS family arabinose efflux permease</fullName>
    </submittedName>
</protein>
<sequence length="66" mass="7412">MKQPVKSNRYEWTILILLAILWGTVGLDRLVIVYLFPVIVPQFHLTNAQAGAITSALALAWHLRLG</sequence>
<dbReference type="Gene3D" id="1.20.1250.20">
    <property type="entry name" value="MFS general substrate transporter like domains"/>
    <property type="match status" value="1"/>
</dbReference>
<organism evidence="2 3">
    <name type="scientific">Alicyclobacillus cycloheptanicus</name>
    <dbReference type="NCBI Taxonomy" id="1457"/>
    <lineage>
        <taxon>Bacteria</taxon>
        <taxon>Bacillati</taxon>
        <taxon>Bacillota</taxon>
        <taxon>Bacilli</taxon>
        <taxon>Bacillales</taxon>
        <taxon>Alicyclobacillaceae</taxon>
        <taxon>Alicyclobacillus</taxon>
    </lineage>
</organism>
<comment type="caution">
    <text evidence="2">The sequence shown here is derived from an EMBL/GenBank/DDBJ whole genome shotgun (WGS) entry which is preliminary data.</text>
</comment>
<evidence type="ECO:0000313" key="2">
    <source>
        <dbReference type="EMBL" id="MDQ0191477.1"/>
    </source>
</evidence>
<proteinExistence type="predicted"/>
<evidence type="ECO:0000256" key="1">
    <source>
        <dbReference type="SAM" id="Phobius"/>
    </source>
</evidence>
<keyword evidence="1" id="KW-0472">Membrane</keyword>
<dbReference type="InterPro" id="IPR036259">
    <property type="entry name" value="MFS_trans_sf"/>
</dbReference>
<keyword evidence="1" id="KW-0812">Transmembrane</keyword>
<dbReference type="SUPFAM" id="SSF103473">
    <property type="entry name" value="MFS general substrate transporter"/>
    <property type="match status" value="1"/>
</dbReference>
<name>A0ABT9XMM7_9BACL</name>
<reference evidence="2 3" key="1">
    <citation type="submission" date="2023-07" db="EMBL/GenBank/DDBJ databases">
        <title>Genomic Encyclopedia of Type Strains, Phase IV (KMG-IV): sequencing the most valuable type-strain genomes for metagenomic binning, comparative biology and taxonomic classification.</title>
        <authorList>
            <person name="Goeker M."/>
        </authorList>
    </citation>
    <scope>NUCLEOTIDE SEQUENCE [LARGE SCALE GENOMIC DNA]</scope>
    <source>
        <strain evidence="2 3">DSM 4006</strain>
    </source>
</reference>
<keyword evidence="3" id="KW-1185">Reference proteome</keyword>
<evidence type="ECO:0000313" key="3">
    <source>
        <dbReference type="Proteomes" id="UP001232973"/>
    </source>
</evidence>
<feature type="transmembrane region" description="Helical" evidence="1">
    <location>
        <begin position="12"/>
        <end position="36"/>
    </location>
</feature>
<dbReference type="RefSeq" id="WP_274454795.1">
    <property type="nucleotide sequence ID" value="NZ_CP067097.1"/>
</dbReference>
<accession>A0ABT9XMM7</accession>
<keyword evidence="1" id="KW-1133">Transmembrane helix</keyword>
<dbReference type="EMBL" id="JAUSTP010000046">
    <property type="protein sequence ID" value="MDQ0191477.1"/>
    <property type="molecule type" value="Genomic_DNA"/>
</dbReference>